<organism evidence="9 10">
    <name type="scientific">Galleria mellonella</name>
    <name type="common">Greater wax moth</name>
    <dbReference type="NCBI Taxonomy" id="7137"/>
    <lineage>
        <taxon>Eukaryota</taxon>
        <taxon>Metazoa</taxon>
        <taxon>Ecdysozoa</taxon>
        <taxon>Arthropoda</taxon>
        <taxon>Hexapoda</taxon>
        <taxon>Insecta</taxon>
        <taxon>Pterygota</taxon>
        <taxon>Neoptera</taxon>
        <taxon>Endopterygota</taxon>
        <taxon>Lepidoptera</taxon>
        <taxon>Glossata</taxon>
        <taxon>Ditrysia</taxon>
        <taxon>Pyraloidea</taxon>
        <taxon>Pyralidae</taxon>
        <taxon>Galleriinae</taxon>
        <taxon>Galleria</taxon>
    </lineage>
</organism>
<comment type="subcellular location">
    <subcellularLocation>
        <location evidence="1">Membrane</location>
        <topology evidence="1">Multi-pass membrane protein</topology>
    </subcellularLocation>
</comment>
<reference evidence="10" key="1">
    <citation type="submission" date="2025-08" db="UniProtKB">
        <authorList>
            <consortium name="RefSeq"/>
        </authorList>
    </citation>
    <scope>IDENTIFICATION</scope>
    <source>
        <tissue evidence="10">Whole larvae</tissue>
    </source>
</reference>
<feature type="chain" id="PRO_5026791490" evidence="8">
    <location>
        <begin position="23"/>
        <end position="446"/>
    </location>
</feature>
<keyword evidence="9" id="KW-1185">Reference proteome</keyword>
<feature type="transmembrane region" description="Helical" evidence="7">
    <location>
        <begin position="237"/>
        <end position="255"/>
    </location>
</feature>
<feature type="transmembrane region" description="Helical" evidence="7">
    <location>
        <begin position="267"/>
        <end position="292"/>
    </location>
</feature>
<keyword evidence="4 7" id="KW-1133">Transmembrane helix</keyword>
<keyword evidence="5 7" id="KW-0472">Membrane</keyword>
<evidence type="ECO:0000256" key="4">
    <source>
        <dbReference type="ARBA" id="ARBA00022989"/>
    </source>
</evidence>
<evidence type="ECO:0000256" key="5">
    <source>
        <dbReference type="ARBA" id="ARBA00023136"/>
    </source>
</evidence>
<dbReference type="Proteomes" id="UP001652740">
    <property type="component" value="Unplaced"/>
</dbReference>
<sequence>MGAVLGLCSAAQLACCCGSAACSLCCSACPSCANSTSTRLMYAVMLLLVMIAACITLAPGLQNELKKVPFCENSTSVPIPGDLKVDCNNAVGYLAVYRICFAACLFFVLMALITIGVKSSKDPRAGIQNGFWGIKYLLVIGGIIGAFFIPEGQFASTWMVFGMIGGFCFIVIQLILIIDFAHTWAETWVSNYEESQSRGWYAALLCAMLTCFALALTGVVLLYVFYTKSSGCDLSKFFISFNLILVLIASGISILPSVQERQPRSGLLQSSVVSLYVIYLTWSALTNASAACNGITGGQEKEPTYWSSFDKQSIIGLVIWACSVLYSSIRTASSSSKITMSEHILAKEGSGEGGDGGEAGRSGDEPKVFDNEGEGVAYSWTFFHVVFALATLYIMMTLTNWYNPRSELSKENMASMWIKITSSWLCVGLYIWTLVAPALFPNREFN</sequence>
<feature type="transmembrane region" description="Helical" evidence="7">
    <location>
        <begin position="41"/>
        <end position="61"/>
    </location>
</feature>
<accession>A0A6J3CB74</accession>
<dbReference type="RefSeq" id="XP_031769651.1">
    <property type="nucleotide sequence ID" value="XM_031913791.2"/>
</dbReference>
<evidence type="ECO:0000313" key="10">
    <source>
        <dbReference type="RefSeq" id="XP_031769651.1"/>
    </source>
</evidence>
<evidence type="ECO:0000256" key="2">
    <source>
        <dbReference type="ARBA" id="ARBA00006665"/>
    </source>
</evidence>
<keyword evidence="8" id="KW-0732">Signal</keyword>
<evidence type="ECO:0000256" key="8">
    <source>
        <dbReference type="SAM" id="SignalP"/>
    </source>
</evidence>
<feature type="transmembrane region" description="Helical" evidence="7">
    <location>
        <begin position="417"/>
        <end position="440"/>
    </location>
</feature>
<dbReference type="Pfam" id="PF03348">
    <property type="entry name" value="Serinc"/>
    <property type="match status" value="1"/>
</dbReference>
<gene>
    <name evidence="10" type="primary">LOC113522651</name>
</gene>
<dbReference type="PANTHER" id="PTHR10383:SF9">
    <property type="entry name" value="SERINE INCORPORATOR, ISOFORM F"/>
    <property type="match status" value="1"/>
</dbReference>
<feature type="signal peptide" evidence="8">
    <location>
        <begin position="1"/>
        <end position="22"/>
    </location>
</feature>
<dbReference type="CTD" id="39827"/>
<feature type="transmembrane region" description="Helical" evidence="7">
    <location>
        <begin position="313"/>
        <end position="329"/>
    </location>
</feature>
<evidence type="ECO:0000256" key="7">
    <source>
        <dbReference type="SAM" id="Phobius"/>
    </source>
</evidence>
<dbReference type="AlphaFoldDB" id="A0A6J3CB74"/>
<proteinExistence type="inferred from homology"/>
<evidence type="ECO:0000256" key="3">
    <source>
        <dbReference type="ARBA" id="ARBA00022692"/>
    </source>
</evidence>
<dbReference type="InterPro" id="IPR005016">
    <property type="entry name" value="TDE1/TMS"/>
</dbReference>
<dbReference type="OrthoDB" id="5963193at2759"/>
<dbReference type="GeneID" id="113522651"/>
<dbReference type="GO" id="GO:0016020">
    <property type="term" value="C:membrane"/>
    <property type="evidence" value="ECO:0007669"/>
    <property type="project" value="UniProtKB-SubCell"/>
</dbReference>
<feature type="region of interest" description="Disordered" evidence="6">
    <location>
        <begin position="347"/>
        <end position="366"/>
    </location>
</feature>
<comment type="similarity">
    <text evidence="2">Belongs to the TDE1 family.</text>
</comment>
<name>A0A6J3CB74_GALME</name>
<keyword evidence="3 7" id="KW-0812">Transmembrane</keyword>
<evidence type="ECO:0000313" key="9">
    <source>
        <dbReference type="Proteomes" id="UP001652740"/>
    </source>
</evidence>
<evidence type="ECO:0000256" key="6">
    <source>
        <dbReference type="SAM" id="MobiDB-lite"/>
    </source>
</evidence>
<feature type="compositionally biased region" description="Gly residues" evidence="6">
    <location>
        <begin position="351"/>
        <end position="360"/>
    </location>
</feature>
<feature type="transmembrane region" description="Helical" evidence="7">
    <location>
        <begin position="95"/>
        <end position="117"/>
    </location>
</feature>
<feature type="transmembrane region" description="Helical" evidence="7">
    <location>
        <begin position="129"/>
        <end position="149"/>
    </location>
</feature>
<feature type="transmembrane region" description="Helical" evidence="7">
    <location>
        <begin position="158"/>
        <end position="180"/>
    </location>
</feature>
<feature type="transmembrane region" description="Helical" evidence="7">
    <location>
        <begin position="200"/>
        <end position="225"/>
    </location>
</feature>
<feature type="transmembrane region" description="Helical" evidence="7">
    <location>
        <begin position="377"/>
        <end position="396"/>
    </location>
</feature>
<protein>
    <submittedName>
        <fullName evidence="10">Probable serine incorporator isoform X4</fullName>
    </submittedName>
</protein>
<dbReference type="PANTHER" id="PTHR10383">
    <property type="entry name" value="SERINE INCORPORATOR"/>
    <property type="match status" value="1"/>
</dbReference>
<evidence type="ECO:0000256" key="1">
    <source>
        <dbReference type="ARBA" id="ARBA00004141"/>
    </source>
</evidence>